<protein>
    <submittedName>
        <fullName evidence="3">Uncharacterized protein</fullName>
    </submittedName>
</protein>
<keyword evidence="2" id="KW-0812">Transmembrane</keyword>
<accession>A0ABQ8NID6</accession>
<proteinExistence type="predicted"/>
<sequence>MPAFSLRDLRPLAPFAHLLSPREYAVAKATYSQNGPSYSNTGPNQPVAIAVSAVVGGMGLIAILWVVIIRIRDRRMKEGEAEAEAKMSAVARSAATSVSGHDTPKGGGE</sequence>
<evidence type="ECO:0000313" key="3">
    <source>
        <dbReference type="EMBL" id="KAI6297464.1"/>
    </source>
</evidence>
<reference evidence="3" key="1">
    <citation type="submission" date="2021-01" db="EMBL/GenBank/DDBJ databases">
        <title>Deciphering the adaptive evolutionary patterns associated with biogeogrpahic diversity in the finger millet blast pathogen Magnaporthe oryzae in Eastern Africa.</title>
        <authorList>
            <person name="Onyema G."/>
            <person name="Shittu T.A."/>
            <person name="Dodsworth S."/>
            <person name="Devilliers S."/>
            <person name="Muthumeenakshi S."/>
            <person name="Sreenivasaprasad S."/>
        </authorList>
    </citation>
    <scope>NUCLEOTIDE SEQUENCE</scope>
    <source>
        <strain evidence="3">D15/s37</strain>
    </source>
</reference>
<feature type="compositionally biased region" description="Low complexity" evidence="1">
    <location>
        <begin position="88"/>
        <end position="99"/>
    </location>
</feature>
<keyword evidence="4" id="KW-1185">Reference proteome</keyword>
<evidence type="ECO:0000313" key="4">
    <source>
        <dbReference type="Proteomes" id="UP001059893"/>
    </source>
</evidence>
<feature type="transmembrane region" description="Helical" evidence="2">
    <location>
        <begin position="47"/>
        <end position="68"/>
    </location>
</feature>
<evidence type="ECO:0000256" key="1">
    <source>
        <dbReference type="SAM" id="MobiDB-lite"/>
    </source>
</evidence>
<dbReference type="EMBL" id="JABSND010000111">
    <property type="protein sequence ID" value="KAI6297464.1"/>
    <property type="molecule type" value="Genomic_DNA"/>
</dbReference>
<organism evidence="3 4">
    <name type="scientific">Pyricularia grisea</name>
    <name type="common">Crabgrass-specific blast fungus</name>
    <name type="synonym">Magnaporthe grisea</name>
    <dbReference type="NCBI Taxonomy" id="148305"/>
    <lineage>
        <taxon>Eukaryota</taxon>
        <taxon>Fungi</taxon>
        <taxon>Dikarya</taxon>
        <taxon>Ascomycota</taxon>
        <taxon>Pezizomycotina</taxon>
        <taxon>Sordariomycetes</taxon>
        <taxon>Sordariomycetidae</taxon>
        <taxon>Magnaporthales</taxon>
        <taxon>Pyriculariaceae</taxon>
        <taxon>Pyricularia</taxon>
    </lineage>
</organism>
<keyword evidence="2" id="KW-1133">Transmembrane helix</keyword>
<name>A0ABQ8NID6_PYRGI</name>
<gene>
    <name evidence="3" type="ORF">MCOR33_006197</name>
</gene>
<evidence type="ECO:0000256" key="2">
    <source>
        <dbReference type="SAM" id="Phobius"/>
    </source>
</evidence>
<keyword evidence="2" id="KW-0472">Membrane</keyword>
<dbReference type="Proteomes" id="UP001059893">
    <property type="component" value="Unassembled WGS sequence"/>
</dbReference>
<feature type="region of interest" description="Disordered" evidence="1">
    <location>
        <begin position="80"/>
        <end position="109"/>
    </location>
</feature>
<comment type="caution">
    <text evidence="3">The sequence shown here is derived from an EMBL/GenBank/DDBJ whole genome shotgun (WGS) entry which is preliminary data.</text>
</comment>